<keyword evidence="3 5" id="KW-0949">S-adenosyl-L-methionine</keyword>
<dbReference type="RefSeq" id="WP_050520257.1">
    <property type="nucleotide sequence ID" value="NZ_FOCO01000003.1"/>
</dbReference>
<evidence type="ECO:0000313" key="7">
    <source>
        <dbReference type="EMBL" id="SEM82775.1"/>
    </source>
</evidence>
<dbReference type="PANTHER" id="PTHR22807:SF53">
    <property type="entry name" value="RIBOSOMAL RNA SMALL SUBUNIT METHYLTRANSFERASE B-RELATED"/>
    <property type="match status" value="1"/>
</dbReference>
<evidence type="ECO:0000256" key="5">
    <source>
        <dbReference type="PROSITE-ProRule" id="PRU01023"/>
    </source>
</evidence>
<dbReference type="STRING" id="1077947.SAMN05216227_100341"/>
<keyword evidence="4 5" id="KW-0694">RNA-binding</keyword>
<dbReference type="CDD" id="cd02440">
    <property type="entry name" value="AdoMet_MTases"/>
    <property type="match status" value="1"/>
</dbReference>
<dbReference type="OrthoDB" id="9810297at2"/>
<feature type="binding site" evidence="5">
    <location>
        <position position="287"/>
    </location>
    <ligand>
        <name>S-adenosyl-L-methionine</name>
        <dbReference type="ChEBI" id="CHEBI:59789"/>
    </ligand>
</feature>
<dbReference type="GO" id="GO:0008173">
    <property type="term" value="F:RNA methyltransferase activity"/>
    <property type="evidence" value="ECO:0007669"/>
    <property type="project" value="InterPro"/>
</dbReference>
<dbReference type="GO" id="GO:0003723">
    <property type="term" value="F:RNA binding"/>
    <property type="evidence" value="ECO:0007669"/>
    <property type="project" value="UniProtKB-UniRule"/>
</dbReference>
<evidence type="ECO:0000313" key="8">
    <source>
        <dbReference type="Proteomes" id="UP000183002"/>
    </source>
</evidence>
<evidence type="ECO:0000256" key="3">
    <source>
        <dbReference type="ARBA" id="ARBA00022691"/>
    </source>
</evidence>
<dbReference type="PROSITE" id="PS51686">
    <property type="entry name" value="SAM_MT_RSMB_NOP"/>
    <property type="match status" value="1"/>
</dbReference>
<dbReference type="Gene3D" id="3.40.50.150">
    <property type="entry name" value="Vaccinia Virus protein VP39"/>
    <property type="match status" value="1"/>
</dbReference>
<dbReference type="EMBL" id="FOCO01000003">
    <property type="protein sequence ID" value="SEM82775.1"/>
    <property type="molecule type" value="Genomic_DNA"/>
</dbReference>
<dbReference type="PRINTS" id="PR02008">
    <property type="entry name" value="RCMTFAMILY"/>
</dbReference>
<dbReference type="InterPro" id="IPR023267">
    <property type="entry name" value="RCMT"/>
</dbReference>
<protein>
    <submittedName>
        <fullName evidence="7">16S rRNA (Cytosine967-C5)-methyltransferase</fullName>
    </submittedName>
</protein>
<dbReference type="Pfam" id="PF22458">
    <property type="entry name" value="RsmF-B_ferredox"/>
    <property type="match status" value="1"/>
</dbReference>
<evidence type="ECO:0000256" key="2">
    <source>
        <dbReference type="ARBA" id="ARBA00022679"/>
    </source>
</evidence>
<dbReference type="InterPro" id="IPR054728">
    <property type="entry name" value="RsmB-like_ferredoxin"/>
</dbReference>
<sequence>MTPAARYAAAIDILDKVLRGEAAEKALTHWARANRFAGSGDRHALRDIVFDVLRCKRSYGVRGGAKTGRGLVLGALRAAGIAPDDVFTGQGYGPAALTDADGPGAQPEGLDALDCPDWLAPALLASLGDNFPAVMQTLQSRAPVFLRVNLRKGDMARAVAALALDGIETQPNPLSPTALEVLNNPRKVQTSNAYLDGLVELQDAASQAIVDELSLRSGQRVLDFCAGGGGKSLAMAAQTSAQFFAHDIAPARMKDLPARAKRAGVQVTVLASAALAKAEPFDLVLADAPCSGSGSWRRAPEAKWALSQARLTELCALQAQIMDNAAALVAKGGTLAYATCALLKMENQDQITAFLGRHSGWTLKKARVLTPLEGGDGFFIACLKRKI</sequence>
<name>A0A1H8BIU1_9RHOB</name>
<dbReference type="AlphaFoldDB" id="A0A1H8BIU1"/>
<comment type="caution">
    <text evidence="5">Lacks conserved residue(s) required for the propagation of feature annotation.</text>
</comment>
<evidence type="ECO:0000256" key="1">
    <source>
        <dbReference type="ARBA" id="ARBA00022603"/>
    </source>
</evidence>
<dbReference type="InterPro" id="IPR001678">
    <property type="entry name" value="MeTrfase_RsmB-F_NOP2_dom"/>
</dbReference>
<dbReference type="PANTHER" id="PTHR22807">
    <property type="entry name" value="NOP2 YEAST -RELATED NOL1/NOP2/FMU SUN DOMAIN-CONTAINING"/>
    <property type="match status" value="1"/>
</dbReference>
<feature type="binding site" evidence="5">
    <location>
        <position position="247"/>
    </location>
    <ligand>
        <name>S-adenosyl-L-methionine</name>
        <dbReference type="ChEBI" id="CHEBI:59789"/>
    </ligand>
</feature>
<keyword evidence="8" id="KW-1185">Reference proteome</keyword>
<keyword evidence="2 5" id="KW-0808">Transferase</keyword>
<organism evidence="7 8">
    <name type="scientific">Pseudorhodobacter antarcticus</name>
    <dbReference type="NCBI Taxonomy" id="1077947"/>
    <lineage>
        <taxon>Bacteria</taxon>
        <taxon>Pseudomonadati</taxon>
        <taxon>Pseudomonadota</taxon>
        <taxon>Alphaproteobacteria</taxon>
        <taxon>Rhodobacterales</taxon>
        <taxon>Paracoccaceae</taxon>
        <taxon>Pseudorhodobacter</taxon>
    </lineage>
</organism>
<feature type="active site" description="Nucleophile" evidence="5">
    <location>
        <position position="340"/>
    </location>
</feature>
<dbReference type="SUPFAM" id="SSF53335">
    <property type="entry name" value="S-adenosyl-L-methionine-dependent methyltransferases"/>
    <property type="match status" value="1"/>
</dbReference>
<comment type="similarity">
    <text evidence="5">Belongs to the class I-like SAM-binding methyltransferase superfamily. RsmB/NOP family.</text>
</comment>
<feature type="domain" description="SAM-dependent MTase RsmB/NOP-type" evidence="6">
    <location>
        <begin position="134"/>
        <end position="387"/>
    </location>
</feature>
<dbReference type="GO" id="GO:0001510">
    <property type="term" value="P:RNA methylation"/>
    <property type="evidence" value="ECO:0007669"/>
    <property type="project" value="InterPro"/>
</dbReference>
<dbReference type="Pfam" id="PF01189">
    <property type="entry name" value="Methyltr_RsmB-F"/>
    <property type="match status" value="1"/>
</dbReference>
<dbReference type="Proteomes" id="UP000183002">
    <property type="component" value="Unassembled WGS sequence"/>
</dbReference>
<evidence type="ECO:0000259" key="6">
    <source>
        <dbReference type="PROSITE" id="PS51686"/>
    </source>
</evidence>
<keyword evidence="1 5" id="KW-0489">Methyltransferase</keyword>
<accession>A0A1H8BIU1</accession>
<dbReference type="InterPro" id="IPR029063">
    <property type="entry name" value="SAM-dependent_MTases_sf"/>
</dbReference>
<gene>
    <name evidence="7" type="ORF">SAMN05216227_100341</name>
</gene>
<reference evidence="7 8" key="1">
    <citation type="submission" date="2016-10" db="EMBL/GenBank/DDBJ databases">
        <authorList>
            <person name="de Groot N.N."/>
        </authorList>
    </citation>
    <scope>NUCLEOTIDE SEQUENCE [LARGE SCALE GENOMIC DNA]</scope>
    <source>
        <strain evidence="7 8">CGMCC 1.10836</strain>
    </source>
</reference>
<proteinExistence type="inferred from homology"/>
<dbReference type="Gene3D" id="3.30.70.1170">
    <property type="entry name" value="Sun protein, domain 3"/>
    <property type="match status" value="1"/>
</dbReference>
<dbReference type="InterPro" id="IPR049560">
    <property type="entry name" value="MeTrfase_RsmB-F_NOP2_cat"/>
</dbReference>
<evidence type="ECO:0000256" key="4">
    <source>
        <dbReference type="ARBA" id="ARBA00022884"/>
    </source>
</evidence>